<keyword evidence="2" id="KW-1003">Cell membrane</keyword>
<evidence type="ECO:0000256" key="3">
    <source>
        <dbReference type="ARBA" id="ARBA00022692"/>
    </source>
</evidence>
<keyword evidence="4 6" id="KW-1133">Transmembrane helix</keyword>
<feature type="transmembrane region" description="Helical" evidence="6">
    <location>
        <begin position="163"/>
        <end position="185"/>
    </location>
</feature>
<feature type="transmembrane region" description="Helical" evidence="6">
    <location>
        <begin position="308"/>
        <end position="324"/>
    </location>
</feature>
<comment type="subcellular location">
    <subcellularLocation>
        <location evidence="1">Cell membrane</location>
        <topology evidence="1">Multi-pass membrane protein</topology>
    </subcellularLocation>
</comment>
<comment type="caution">
    <text evidence="7">The sequence shown here is derived from an EMBL/GenBank/DDBJ whole genome shotgun (WGS) entry which is preliminary data.</text>
</comment>
<evidence type="ECO:0000256" key="6">
    <source>
        <dbReference type="SAM" id="Phobius"/>
    </source>
</evidence>
<name>A0A9D9DKT1_9BACT</name>
<evidence type="ECO:0000256" key="1">
    <source>
        <dbReference type="ARBA" id="ARBA00004651"/>
    </source>
</evidence>
<accession>A0A9D9DKT1</accession>
<dbReference type="PANTHER" id="PTHR39087:SF2">
    <property type="entry name" value="UPF0104 MEMBRANE PROTEIN MJ1595"/>
    <property type="match status" value="1"/>
</dbReference>
<dbReference type="PANTHER" id="PTHR39087">
    <property type="entry name" value="UPF0104 MEMBRANE PROTEIN MJ1595"/>
    <property type="match status" value="1"/>
</dbReference>
<feature type="transmembrane region" description="Helical" evidence="6">
    <location>
        <begin position="277"/>
        <end position="302"/>
    </location>
</feature>
<dbReference type="NCBIfam" id="TIGR00374">
    <property type="entry name" value="flippase-like domain"/>
    <property type="match status" value="1"/>
</dbReference>
<keyword evidence="3 6" id="KW-0812">Transmembrane</keyword>
<feature type="transmembrane region" description="Helical" evidence="6">
    <location>
        <begin position="222"/>
        <end position="246"/>
    </location>
</feature>
<evidence type="ECO:0000313" key="7">
    <source>
        <dbReference type="EMBL" id="MBO8429474.1"/>
    </source>
</evidence>
<dbReference type="Pfam" id="PF03706">
    <property type="entry name" value="LPG_synthase_TM"/>
    <property type="match status" value="1"/>
</dbReference>
<reference evidence="7" key="1">
    <citation type="submission" date="2020-10" db="EMBL/GenBank/DDBJ databases">
        <authorList>
            <person name="Gilroy R."/>
        </authorList>
    </citation>
    <scope>NUCLEOTIDE SEQUENCE</scope>
    <source>
        <strain evidence="7">15467</strain>
    </source>
</reference>
<evidence type="ECO:0000313" key="8">
    <source>
        <dbReference type="Proteomes" id="UP000823635"/>
    </source>
</evidence>
<reference evidence="7" key="2">
    <citation type="journal article" date="2021" name="PeerJ">
        <title>Extensive microbial diversity within the chicken gut microbiome revealed by metagenomics and culture.</title>
        <authorList>
            <person name="Gilroy R."/>
            <person name="Ravi A."/>
            <person name="Getino M."/>
            <person name="Pursley I."/>
            <person name="Horton D.L."/>
            <person name="Alikhan N.F."/>
            <person name="Baker D."/>
            <person name="Gharbi K."/>
            <person name="Hall N."/>
            <person name="Watson M."/>
            <person name="Adriaenssens E.M."/>
            <person name="Foster-Nyarko E."/>
            <person name="Jarju S."/>
            <person name="Secka A."/>
            <person name="Antonio M."/>
            <person name="Oren A."/>
            <person name="Chaudhuri R.R."/>
            <person name="La Ragione R."/>
            <person name="Hildebrand F."/>
            <person name="Pallen M.J."/>
        </authorList>
    </citation>
    <scope>NUCLEOTIDE SEQUENCE</scope>
    <source>
        <strain evidence="7">15467</strain>
    </source>
</reference>
<organism evidence="7 8">
    <name type="scientific">Candidatus Egerieousia excrementavium</name>
    <dbReference type="NCBI Taxonomy" id="2840778"/>
    <lineage>
        <taxon>Bacteria</taxon>
        <taxon>Pseudomonadati</taxon>
        <taxon>Bacteroidota</taxon>
        <taxon>Bacteroidia</taxon>
        <taxon>Bacteroidales</taxon>
        <taxon>Candidatus Egerieousia</taxon>
    </lineage>
</organism>
<feature type="transmembrane region" description="Helical" evidence="6">
    <location>
        <begin position="124"/>
        <end position="143"/>
    </location>
</feature>
<dbReference type="InterPro" id="IPR022791">
    <property type="entry name" value="L-PG_synthase/AglD"/>
</dbReference>
<dbReference type="EMBL" id="JADINB010000132">
    <property type="protein sequence ID" value="MBO8429474.1"/>
    <property type="molecule type" value="Genomic_DNA"/>
</dbReference>
<proteinExistence type="predicted"/>
<dbReference type="GO" id="GO:0005886">
    <property type="term" value="C:plasma membrane"/>
    <property type="evidence" value="ECO:0007669"/>
    <property type="project" value="UniProtKB-SubCell"/>
</dbReference>
<gene>
    <name evidence="7" type="ORF">IAC68_06050</name>
</gene>
<dbReference type="AlphaFoldDB" id="A0A9D9DKT1"/>
<feature type="transmembrane region" description="Helical" evidence="6">
    <location>
        <begin position="252"/>
        <end position="270"/>
    </location>
</feature>
<evidence type="ECO:0000256" key="4">
    <source>
        <dbReference type="ARBA" id="ARBA00022989"/>
    </source>
</evidence>
<evidence type="ECO:0000256" key="2">
    <source>
        <dbReference type="ARBA" id="ARBA00022475"/>
    </source>
</evidence>
<protein>
    <submittedName>
        <fullName evidence="7">Flippase-like domain-containing protein</fullName>
    </submittedName>
</protein>
<dbReference type="Proteomes" id="UP000823635">
    <property type="component" value="Unassembled WGS sequence"/>
</dbReference>
<sequence length="337" mass="37137">MSVKKVIQYILISALAVLLLYVSFKGVKWNDFIEGIKSCDFYWILLSMAVGITGFIIRALRWRLLLKPLDGNISLKQTYNGVAIAYLTNFAVPRAGEIARCAVVTKRGGVTFEQALGTVVAERATDLICLAFFVLFTMLLKWGEFGGFINGQLLAPIGRKFSTGLIAVLAGAILLCALLLLLAYLCRRRLMKFKLAQKIAGILRRIAEGVATIFRMKEKWLFMLYTLLLWGTYWCTSYATICAFPAVGHLNAADALFLMIVGGLGWAVPVQGGLGAYHFIVSLALLKVYAIPQSMGVVFATISHESQALVMILCGAVAVAGIWSRNKRLKKKHEDNI</sequence>
<evidence type="ECO:0000256" key="5">
    <source>
        <dbReference type="ARBA" id="ARBA00023136"/>
    </source>
</evidence>
<feature type="transmembrane region" description="Helical" evidence="6">
    <location>
        <begin position="41"/>
        <end position="60"/>
    </location>
</feature>
<keyword evidence="5 6" id="KW-0472">Membrane</keyword>